<evidence type="ECO:0000256" key="1">
    <source>
        <dbReference type="ARBA" id="ARBA00007733"/>
    </source>
</evidence>
<dbReference type="InterPro" id="IPR044145">
    <property type="entry name" value="IF2_II"/>
</dbReference>
<dbReference type="InterPro" id="IPR005225">
    <property type="entry name" value="Small_GTP-bd"/>
</dbReference>
<dbReference type="Gene3D" id="2.40.30.10">
    <property type="entry name" value="Translation factors"/>
    <property type="match status" value="2"/>
</dbReference>
<proteinExistence type="inferred from homology"/>
<feature type="binding site" evidence="7">
    <location>
        <begin position="275"/>
        <end position="278"/>
    </location>
    <ligand>
        <name>GTP</name>
        <dbReference type="ChEBI" id="CHEBI:37565"/>
    </ligand>
</feature>
<dbReference type="InterPro" id="IPR009000">
    <property type="entry name" value="Transl_B-barrel_sf"/>
</dbReference>
<dbReference type="Gene3D" id="3.40.50.10050">
    <property type="entry name" value="Translation initiation factor IF- 2, domain 3"/>
    <property type="match status" value="1"/>
</dbReference>
<keyword evidence="5 7" id="KW-0648">Protein biosynthesis</keyword>
<name>A0A2M6WP55_9BACT</name>
<dbReference type="InterPro" id="IPR000795">
    <property type="entry name" value="T_Tr_GTP-bd_dom"/>
</dbReference>
<dbReference type="SUPFAM" id="SSF52156">
    <property type="entry name" value="Initiation factor IF2/eIF5b, domain 3"/>
    <property type="match status" value="1"/>
</dbReference>
<reference evidence="11" key="1">
    <citation type="submission" date="2017-09" db="EMBL/GenBank/DDBJ databases">
        <title>Depth-based differentiation of microbial function through sediment-hosted aquifers and enrichment of novel symbionts in the deep terrestrial subsurface.</title>
        <authorList>
            <person name="Probst A.J."/>
            <person name="Ladd B."/>
            <person name="Jarett J.K."/>
            <person name="Geller-Mcgrath D.E."/>
            <person name="Sieber C.M.K."/>
            <person name="Emerson J.B."/>
            <person name="Anantharaman K."/>
            <person name="Thomas B.C."/>
            <person name="Malmstrom R."/>
            <person name="Stieglmeier M."/>
            <person name="Klingl A."/>
            <person name="Woyke T."/>
            <person name="Ryan C.M."/>
            <person name="Banfield J.F."/>
        </authorList>
    </citation>
    <scope>NUCLEOTIDE SEQUENCE [LARGE SCALE GENOMIC DNA]</scope>
</reference>
<dbReference type="SUPFAM" id="SSF50447">
    <property type="entry name" value="Translation proteins"/>
    <property type="match status" value="2"/>
</dbReference>
<comment type="function">
    <text evidence="7 8">One of the essential components for the initiation of protein synthesis. Protects formylmethionyl-tRNA from spontaneous hydrolysis and promotes its binding to the 30S ribosomal subunits. Also involved in the hydrolysis of GTP during the formation of the 70S ribosomal complex.</text>
</comment>
<organism evidence="10 11">
    <name type="scientific">Candidatus Falkowbacteria bacterium CG10_big_fil_rev_8_21_14_0_10_39_9</name>
    <dbReference type="NCBI Taxonomy" id="1974566"/>
    <lineage>
        <taxon>Bacteria</taxon>
        <taxon>Candidatus Falkowiibacteriota</taxon>
    </lineage>
</organism>
<evidence type="ECO:0000256" key="6">
    <source>
        <dbReference type="ARBA" id="ARBA00023134"/>
    </source>
</evidence>
<dbReference type="NCBIfam" id="TIGR00231">
    <property type="entry name" value="small_GTP"/>
    <property type="match status" value="1"/>
</dbReference>
<dbReference type="CDD" id="cd03702">
    <property type="entry name" value="IF2_mtIF2_II"/>
    <property type="match status" value="1"/>
</dbReference>
<protein>
    <recommendedName>
        <fullName evidence="2 7">Translation initiation factor IF-2</fullName>
    </recommendedName>
</protein>
<gene>
    <name evidence="7" type="primary">infB</name>
    <name evidence="10" type="ORF">COT98_03120</name>
</gene>
<feature type="domain" description="Tr-type G" evidence="9">
    <location>
        <begin position="166"/>
        <end position="334"/>
    </location>
</feature>
<evidence type="ECO:0000256" key="4">
    <source>
        <dbReference type="ARBA" id="ARBA00022741"/>
    </source>
</evidence>
<dbReference type="Pfam" id="PF00009">
    <property type="entry name" value="GTP_EFTU"/>
    <property type="match status" value="1"/>
</dbReference>
<dbReference type="Proteomes" id="UP000228900">
    <property type="component" value="Unassembled WGS sequence"/>
</dbReference>
<dbReference type="PANTHER" id="PTHR43381:SF4">
    <property type="entry name" value="EUKARYOTIC TRANSLATION INITIATION FACTOR 5B"/>
    <property type="match status" value="1"/>
</dbReference>
<feature type="binding site" evidence="7">
    <location>
        <begin position="221"/>
        <end position="225"/>
    </location>
    <ligand>
        <name>GTP</name>
        <dbReference type="ChEBI" id="CHEBI:37565"/>
    </ligand>
</feature>
<dbReference type="Pfam" id="PF11987">
    <property type="entry name" value="IF-2"/>
    <property type="match status" value="1"/>
</dbReference>
<dbReference type="Gene3D" id="3.40.50.300">
    <property type="entry name" value="P-loop containing nucleotide triphosphate hydrolases"/>
    <property type="match status" value="1"/>
</dbReference>
<dbReference type="InterPro" id="IPR023115">
    <property type="entry name" value="TIF_IF2_dom3"/>
</dbReference>
<comment type="subcellular location">
    <subcellularLocation>
        <location evidence="7">Cytoplasm</location>
    </subcellularLocation>
</comment>
<feature type="binding site" evidence="7">
    <location>
        <begin position="175"/>
        <end position="182"/>
    </location>
    <ligand>
        <name>GTP</name>
        <dbReference type="ChEBI" id="CHEBI:37565"/>
    </ligand>
</feature>
<evidence type="ECO:0000313" key="10">
    <source>
        <dbReference type="EMBL" id="PIT94553.1"/>
    </source>
</evidence>
<keyword evidence="7" id="KW-0963">Cytoplasm</keyword>
<comment type="caution">
    <text evidence="7">Lacks conserved residue(s) required for the propagation of feature annotation.</text>
</comment>
<accession>A0A2M6WP55</accession>
<dbReference type="GO" id="GO:0005525">
    <property type="term" value="F:GTP binding"/>
    <property type="evidence" value="ECO:0007669"/>
    <property type="project" value="UniProtKB-KW"/>
</dbReference>
<dbReference type="HAMAP" id="MF_00100_B">
    <property type="entry name" value="IF_2_B"/>
    <property type="match status" value="1"/>
</dbReference>
<evidence type="ECO:0000256" key="2">
    <source>
        <dbReference type="ARBA" id="ARBA00020675"/>
    </source>
</evidence>
<dbReference type="EMBL" id="PFAQ01000044">
    <property type="protein sequence ID" value="PIT94553.1"/>
    <property type="molecule type" value="Genomic_DNA"/>
</dbReference>
<dbReference type="GO" id="GO:0003924">
    <property type="term" value="F:GTPase activity"/>
    <property type="evidence" value="ECO:0007669"/>
    <property type="project" value="UniProtKB-UniRule"/>
</dbReference>
<dbReference type="GO" id="GO:0003743">
    <property type="term" value="F:translation initiation factor activity"/>
    <property type="evidence" value="ECO:0007669"/>
    <property type="project" value="UniProtKB-UniRule"/>
</dbReference>
<dbReference type="AlphaFoldDB" id="A0A2M6WP55"/>
<evidence type="ECO:0000256" key="7">
    <source>
        <dbReference type="HAMAP-Rule" id="MF_00100"/>
    </source>
</evidence>
<dbReference type="InterPro" id="IPR015760">
    <property type="entry name" value="TIF_IF2"/>
</dbReference>
<keyword evidence="6 7" id="KW-0342">GTP-binding</keyword>
<comment type="caution">
    <text evidence="10">The sequence shown here is derived from an EMBL/GenBank/DDBJ whole genome shotgun (WGS) entry which is preliminary data.</text>
</comment>
<dbReference type="Pfam" id="PF04760">
    <property type="entry name" value="IF2_N"/>
    <property type="match status" value="1"/>
</dbReference>
<sequence>MNITELARALRINPQELKDLLPQLGFNIGQKAIKVDNHTARKIIKEWPVLMRQLEIKMAADNKEKEIAAADIEIVKKELILPAFITVRDFASQAELSISKVLGELMKNGIFVSMNEKIDFDTASIIGADLNLDIKMATGPDQITDIKDDKRLSQILGKENKKEMLERSPVVVVMGHVDHGKTKLLDAIRTTNVVAGEAGGITQHIGAYQVKHHDQLITFIDTPGHEAFTAMRSRGTKVADIAILVVAADDGVKPQTVEAFRIIEAAKIPYVVAINKIDKPEADINRTKQELSSQLNINPEDWGGKAICVPVSAKDGKGIDELLDMLILVAETEEDNLKANPASDAAGTVIEAKLDKGAGPVATILVQNGTLKVGVQLCFNNIVYGKVKALKNYKGETIETAGPATPVRILGLKILPEVGDMLEVGEGEKMKIKKIASTNSAINKAVTAKEDADDQVAKLNLIIKSDVLGSAEAIEESLMKLNNNKVRVKILYKGLGNIGEGDIKRAEDGSAQIIGFNVKFQPQTEILLREKTVKVTLYSIIYDLIKDIKAQMQELIKAELVRKDLGRLKVLAVFRTENSLQILGGKVLDGKIENNSLVEVTRDKNIIDKGRLVRLQSGKQNVQTVEKDQECGLQYEGSPVAVVGDVLNVYTEEEVINKM</sequence>
<comment type="similarity">
    <text evidence="1 7 8">Belongs to the TRAFAC class translation factor GTPase superfamily. Classic translation factor GTPase family. IF-2 subfamily.</text>
</comment>
<dbReference type="PROSITE" id="PS51722">
    <property type="entry name" value="G_TR_2"/>
    <property type="match status" value="1"/>
</dbReference>
<evidence type="ECO:0000256" key="8">
    <source>
        <dbReference type="RuleBase" id="RU000644"/>
    </source>
</evidence>
<evidence type="ECO:0000259" key="9">
    <source>
        <dbReference type="PROSITE" id="PS51722"/>
    </source>
</evidence>
<dbReference type="SUPFAM" id="SSF52540">
    <property type="entry name" value="P-loop containing nucleoside triphosphate hydrolases"/>
    <property type="match status" value="1"/>
</dbReference>
<dbReference type="Pfam" id="PF22042">
    <property type="entry name" value="EF-G_D2"/>
    <property type="match status" value="1"/>
</dbReference>
<dbReference type="InterPro" id="IPR027417">
    <property type="entry name" value="P-loop_NTPase"/>
</dbReference>
<keyword evidence="3 7" id="KW-0396">Initiation factor</keyword>
<evidence type="ECO:0000313" key="11">
    <source>
        <dbReference type="Proteomes" id="UP000228900"/>
    </source>
</evidence>
<dbReference type="GO" id="GO:0005737">
    <property type="term" value="C:cytoplasm"/>
    <property type="evidence" value="ECO:0007669"/>
    <property type="project" value="UniProtKB-SubCell"/>
</dbReference>
<dbReference type="InterPro" id="IPR053905">
    <property type="entry name" value="EF-G-like_DII"/>
</dbReference>
<dbReference type="FunFam" id="3.40.50.10050:FF:000001">
    <property type="entry name" value="Translation initiation factor IF-2"/>
    <property type="match status" value="1"/>
</dbReference>
<keyword evidence="4 7" id="KW-0547">Nucleotide-binding</keyword>
<dbReference type="InterPro" id="IPR006847">
    <property type="entry name" value="IF2_N"/>
</dbReference>
<evidence type="ECO:0000256" key="5">
    <source>
        <dbReference type="ARBA" id="ARBA00022917"/>
    </source>
</evidence>
<dbReference type="NCBIfam" id="TIGR00487">
    <property type="entry name" value="IF-2"/>
    <property type="match status" value="1"/>
</dbReference>
<dbReference type="CDD" id="cd01887">
    <property type="entry name" value="IF2_eIF5B"/>
    <property type="match status" value="1"/>
</dbReference>
<dbReference type="InterPro" id="IPR036925">
    <property type="entry name" value="TIF_IF2_dom3_sf"/>
</dbReference>
<dbReference type="PANTHER" id="PTHR43381">
    <property type="entry name" value="TRANSLATION INITIATION FACTOR IF-2-RELATED"/>
    <property type="match status" value="1"/>
</dbReference>
<dbReference type="InterPro" id="IPR000178">
    <property type="entry name" value="TF_IF2_bacterial-like"/>
</dbReference>
<evidence type="ECO:0000256" key="3">
    <source>
        <dbReference type="ARBA" id="ARBA00022540"/>
    </source>
</evidence>
<dbReference type="FunFam" id="3.40.50.300:FF:000019">
    <property type="entry name" value="Translation initiation factor IF-2"/>
    <property type="match status" value="1"/>
</dbReference>